<evidence type="ECO:0000256" key="1">
    <source>
        <dbReference type="SAM" id="MobiDB-lite"/>
    </source>
</evidence>
<comment type="caution">
    <text evidence="2">The sequence shown here is derived from an EMBL/GenBank/DDBJ whole genome shotgun (WGS) entry which is preliminary data.</text>
</comment>
<sequence length="855" mass="94155">MHRLDVSKHLFHPSTVEAEQAHSKDEKETNNGGKPKPLRIERLRRLPAPIAGFESSDWCPTTLNMFVLLNGGHGEPGGRILHANNHGQTALYDTESRTVVCVSDLGMPKGPKPMTFVIPGAGTGEENLYVLRSIYDTNYQCSQNFEVLSAMNHRCSINFKNIGYSSDDEFGGDLVDFRTNLKWYPLPPPPFSTGDILVSSTELDRSQTICVSSMYKGTFCFDTETRQWWHAGDWKLPFYGRGFTPSHPHHLCSSDLAGVATMAVSHRVLTPEHVWEDFTPPSTVMTARFPGNVVRRKRLEWTADDFHMVRLGSGRLCIVKDFYAKEMVSSINSIDDYILTVLVGVEVVRGGDGALRMHDRSNSRRRPLLQAFRWSPSLPTFGISPEAGGIENALYDTDSHSIVCVPDIGKPKGLKPLSFVIPVAGEQEQSLYVLRSDHVAPAYDANLSTHRCSINFGDTGYSSDGEFGGHLFDLTTNLKWHPLLLPPLSAGDSLVSSTLIDGGSTICVSAMSKGTFCIDRVSCQWRHAGDWKLPFYGRGEYVPELETWVGFTPSHPHHLCSADLTGVVAMADSQTLHGPTVQHVWQRRSPDMGGVDGGEDSHGEAGVFDADQESEDTLSVLVGVEVVRGGDGGGLRMGLCDGVHGCTSSESAAAHRSLPFPKPLGAGAVELAVRLQDHRPSRIKYVPELETWVSYSSDHLCCTDLSAAAMALFPPPRQEPPSDAWEEQDFDDPPATVETEHGVAGDMAAFTDGPTTELVLNRRFPGIVRQTRLEWTSEQLHLVRLGSGRLCIVKVFNAEETVSLSCSFDEHQEHKGKLTLLVGVELLHGSDGELRMIKHKTKRFVFPSNRIKCVL</sequence>
<dbReference type="EMBL" id="JACEFO010001741">
    <property type="protein sequence ID" value="KAF8713454.1"/>
    <property type="molecule type" value="Genomic_DNA"/>
</dbReference>
<proteinExistence type="predicted"/>
<evidence type="ECO:0000313" key="2">
    <source>
        <dbReference type="EMBL" id="KAF8713454.1"/>
    </source>
</evidence>
<feature type="region of interest" description="Disordered" evidence="1">
    <location>
        <begin position="1"/>
        <end position="40"/>
    </location>
</feature>
<dbReference type="InterPro" id="IPR012871">
    <property type="entry name" value="DUF1668_ORYSA"/>
</dbReference>
<organism evidence="2 3">
    <name type="scientific">Digitaria exilis</name>
    <dbReference type="NCBI Taxonomy" id="1010633"/>
    <lineage>
        <taxon>Eukaryota</taxon>
        <taxon>Viridiplantae</taxon>
        <taxon>Streptophyta</taxon>
        <taxon>Embryophyta</taxon>
        <taxon>Tracheophyta</taxon>
        <taxon>Spermatophyta</taxon>
        <taxon>Magnoliopsida</taxon>
        <taxon>Liliopsida</taxon>
        <taxon>Poales</taxon>
        <taxon>Poaceae</taxon>
        <taxon>PACMAD clade</taxon>
        <taxon>Panicoideae</taxon>
        <taxon>Panicodae</taxon>
        <taxon>Paniceae</taxon>
        <taxon>Anthephorinae</taxon>
        <taxon>Digitaria</taxon>
    </lineage>
</organism>
<dbReference type="Proteomes" id="UP000636709">
    <property type="component" value="Unassembled WGS sequence"/>
</dbReference>
<dbReference type="PANTHER" id="PTHR33085">
    <property type="entry name" value="OS12G0113100 PROTEIN-RELATED"/>
    <property type="match status" value="1"/>
</dbReference>
<protein>
    <submittedName>
        <fullName evidence="2">Uncharacterized protein</fullName>
    </submittedName>
</protein>
<accession>A0A835BSP3</accession>
<name>A0A835BSP3_9POAL</name>
<feature type="compositionally biased region" description="Basic and acidic residues" evidence="1">
    <location>
        <begin position="19"/>
        <end position="29"/>
    </location>
</feature>
<dbReference type="AlphaFoldDB" id="A0A835BSP3"/>
<gene>
    <name evidence="2" type="ORF">HU200_028229</name>
</gene>
<reference evidence="2" key="1">
    <citation type="submission" date="2020-07" db="EMBL/GenBank/DDBJ databases">
        <title>Genome sequence and genetic diversity analysis of an under-domesticated orphan crop, white fonio (Digitaria exilis).</title>
        <authorList>
            <person name="Bennetzen J.L."/>
            <person name="Chen S."/>
            <person name="Ma X."/>
            <person name="Wang X."/>
            <person name="Yssel A.E.J."/>
            <person name="Chaluvadi S.R."/>
            <person name="Johnson M."/>
            <person name="Gangashetty P."/>
            <person name="Hamidou F."/>
            <person name="Sanogo M.D."/>
            <person name="Zwaenepoel A."/>
            <person name="Wallace J."/>
            <person name="Van De Peer Y."/>
            <person name="Van Deynze A."/>
        </authorList>
    </citation>
    <scope>NUCLEOTIDE SEQUENCE</scope>
    <source>
        <tissue evidence="2">Leaves</tissue>
    </source>
</reference>
<evidence type="ECO:0000313" key="3">
    <source>
        <dbReference type="Proteomes" id="UP000636709"/>
    </source>
</evidence>
<dbReference type="Pfam" id="PF07893">
    <property type="entry name" value="DUF1668"/>
    <property type="match status" value="3"/>
</dbReference>
<dbReference type="PANTHER" id="PTHR33085:SF102">
    <property type="entry name" value="DUF1618 DOMAIN-CONTAINING PROTEIN"/>
    <property type="match status" value="1"/>
</dbReference>
<keyword evidence="3" id="KW-1185">Reference proteome</keyword>